<dbReference type="Gene3D" id="3.20.20.100">
    <property type="entry name" value="NADP-dependent oxidoreductase domain"/>
    <property type="match status" value="1"/>
</dbReference>
<accession>A0A6F8XUX9</accession>
<gene>
    <name evidence="2" type="ORF">Pflav_040300</name>
</gene>
<proteinExistence type="predicted"/>
<name>A0A6F8XUX9_9ACTN</name>
<evidence type="ECO:0000313" key="3">
    <source>
        <dbReference type="Proteomes" id="UP000502508"/>
    </source>
</evidence>
<dbReference type="CDD" id="cd19100">
    <property type="entry name" value="AKR_unchar"/>
    <property type="match status" value="1"/>
</dbReference>
<dbReference type="InterPro" id="IPR036812">
    <property type="entry name" value="NAD(P)_OxRdtase_dom_sf"/>
</dbReference>
<dbReference type="Proteomes" id="UP000502508">
    <property type="component" value="Chromosome"/>
</dbReference>
<dbReference type="EMBL" id="AP022870">
    <property type="protein sequence ID" value="BCB77620.1"/>
    <property type="molecule type" value="Genomic_DNA"/>
</dbReference>
<dbReference type="KEGG" id="pfla:Pflav_040300"/>
<feature type="domain" description="NADP-dependent oxidoreductase" evidence="1">
    <location>
        <begin position="17"/>
        <end position="178"/>
    </location>
</feature>
<sequence length="285" mass="31839">MITRVPFGATGHSSSRVIFGGAALANVSKGDADRTLDVLLAHGVNHIDVAASYGDAELRVAPWLRRHPDTFFLATKTGERSYRAAREQIHRSLERLGVDQIDLIQLHNLVDVIDWENALRDGGALEAAVEAREEGLVRFIGVTGHGLSVPEMHRRSLERFPFDSVLLPYNYRQMRDARYAEKFEAVAAASAERDVALQTIKSLALRPWDGREKTATTWYEPLRDQPSIDLAVHWVLGNPQAFLITTGDVTILPGLLDAAERFQERPSDEQMDALVAERELSPLFY</sequence>
<keyword evidence="3" id="KW-1185">Reference proteome</keyword>
<reference evidence="2 3" key="2">
    <citation type="submission" date="2020-03" db="EMBL/GenBank/DDBJ databases">
        <authorList>
            <person name="Ichikawa N."/>
            <person name="Kimura A."/>
            <person name="Kitahashi Y."/>
            <person name="Uohara A."/>
        </authorList>
    </citation>
    <scope>NUCLEOTIDE SEQUENCE [LARGE SCALE GENOMIC DNA]</scope>
    <source>
        <strain evidence="2 3">NBRC 107702</strain>
    </source>
</reference>
<evidence type="ECO:0000259" key="1">
    <source>
        <dbReference type="Pfam" id="PF00248"/>
    </source>
</evidence>
<dbReference type="RefSeq" id="WP_173037349.1">
    <property type="nucleotide sequence ID" value="NZ_AP022870.1"/>
</dbReference>
<dbReference type="SUPFAM" id="SSF51430">
    <property type="entry name" value="NAD(P)-linked oxidoreductase"/>
    <property type="match status" value="1"/>
</dbReference>
<dbReference type="PANTHER" id="PTHR43312:SF1">
    <property type="entry name" value="NADP-DEPENDENT OXIDOREDUCTASE DOMAIN-CONTAINING PROTEIN"/>
    <property type="match status" value="1"/>
</dbReference>
<evidence type="ECO:0000313" key="2">
    <source>
        <dbReference type="EMBL" id="BCB77620.1"/>
    </source>
</evidence>
<dbReference type="Pfam" id="PF00248">
    <property type="entry name" value="Aldo_ket_red"/>
    <property type="match status" value="1"/>
</dbReference>
<protein>
    <submittedName>
        <fullName evidence="2">Oxidoreductase</fullName>
    </submittedName>
</protein>
<reference evidence="2 3" key="1">
    <citation type="submission" date="2020-03" db="EMBL/GenBank/DDBJ databases">
        <title>Whole genome shotgun sequence of Phytohabitans flavus NBRC 107702.</title>
        <authorList>
            <person name="Komaki H."/>
            <person name="Tamura T."/>
        </authorList>
    </citation>
    <scope>NUCLEOTIDE SEQUENCE [LARGE SCALE GENOMIC DNA]</scope>
    <source>
        <strain evidence="2 3">NBRC 107702</strain>
    </source>
</reference>
<dbReference type="AlphaFoldDB" id="A0A6F8XUX9"/>
<dbReference type="InterPro" id="IPR053135">
    <property type="entry name" value="AKR2_Oxidoreductase"/>
</dbReference>
<dbReference type="PANTHER" id="PTHR43312">
    <property type="entry name" value="D-THREO-ALDOSE 1-DEHYDROGENASE"/>
    <property type="match status" value="1"/>
</dbReference>
<dbReference type="InterPro" id="IPR023210">
    <property type="entry name" value="NADP_OxRdtase_dom"/>
</dbReference>
<organism evidence="2 3">
    <name type="scientific">Phytohabitans flavus</name>
    <dbReference type="NCBI Taxonomy" id="1076124"/>
    <lineage>
        <taxon>Bacteria</taxon>
        <taxon>Bacillati</taxon>
        <taxon>Actinomycetota</taxon>
        <taxon>Actinomycetes</taxon>
        <taxon>Micromonosporales</taxon>
        <taxon>Micromonosporaceae</taxon>
    </lineage>
</organism>